<comment type="subcellular location">
    <subcellularLocation>
        <location evidence="1">Membrane</location>
        <topology evidence="1">Single-pass membrane protein</topology>
    </subcellularLocation>
</comment>
<comment type="caution">
    <text evidence="7">The sequence shown here is derived from an EMBL/GenBank/DDBJ whole genome shotgun (WGS) entry which is preliminary data.</text>
</comment>
<feature type="transmembrane region" description="Helical" evidence="5">
    <location>
        <begin position="41"/>
        <end position="60"/>
    </location>
</feature>
<dbReference type="PANTHER" id="PTHR31234:SF4">
    <property type="entry name" value="EXPRESSED PROTEIN"/>
    <property type="match status" value="1"/>
</dbReference>
<dbReference type="PANTHER" id="PTHR31234">
    <property type="entry name" value="LATE EMBRYOGENESIS ABUNDANT (LEA) HYDROXYPROLINE-RICH GLYCOPROTEIN FAMILY"/>
    <property type="match status" value="1"/>
</dbReference>
<feature type="domain" description="Late embryogenesis abundant protein LEA-2 subgroup" evidence="6">
    <location>
        <begin position="95"/>
        <end position="188"/>
    </location>
</feature>
<dbReference type="GO" id="GO:0016020">
    <property type="term" value="C:membrane"/>
    <property type="evidence" value="ECO:0007669"/>
    <property type="project" value="UniProtKB-SubCell"/>
</dbReference>
<proteinExistence type="predicted"/>
<keyword evidence="8" id="KW-1185">Reference proteome</keyword>
<dbReference type="Pfam" id="PF03168">
    <property type="entry name" value="LEA_2"/>
    <property type="match status" value="1"/>
</dbReference>
<accession>A0AAV9BFK0</accession>
<dbReference type="EMBL" id="JAUJYN010000003">
    <property type="protein sequence ID" value="KAK1275548.1"/>
    <property type="molecule type" value="Genomic_DNA"/>
</dbReference>
<evidence type="ECO:0000256" key="3">
    <source>
        <dbReference type="ARBA" id="ARBA00022989"/>
    </source>
</evidence>
<dbReference type="InterPro" id="IPR004864">
    <property type="entry name" value="LEA_2"/>
</dbReference>
<sequence length="192" mass="21687">MWFKPGADYAVIGQPLLFPLRAPDPDPDPNPNPKPHPCRHCLFLLLLLLLVLLALLFIIWPTSPDVSLVTLRLKRIRISTTPPPISITILMGLQIKIRNRDFFPLEYKRVRVSIGYRGNDLGKVKVKGSDRIPARGTTLMKAELKVDGARVVRDVVKLIEDVAHGGITFDTETRIKGTLFIFGFLIPIQTFW</sequence>
<protein>
    <recommendedName>
        <fullName evidence="6">Late embryogenesis abundant protein LEA-2 subgroup domain-containing protein</fullName>
    </recommendedName>
</protein>
<name>A0AAV9BFK0_ACOGR</name>
<reference evidence="7" key="2">
    <citation type="submission" date="2023-06" db="EMBL/GenBank/DDBJ databases">
        <authorList>
            <person name="Ma L."/>
            <person name="Liu K.-W."/>
            <person name="Li Z."/>
            <person name="Hsiao Y.-Y."/>
            <person name="Qi Y."/>
            <person name="Fu T."/>
            <person name="Tang G."/>
            <person name="Zhang D."/>
            <person name="Sun W.-H."/>
            <person name="Liu D.-K."/>
            <person name="Li Y."/>
            <person name="Chen G.-Z."/>
            <person name="Liu X.-D."/>
            <person name="Liao X.-Y."/>
            <person name="Jiang Y.-T."/>
            <person name="Yu X."/>
            <person name="Hao Y."/>
            <person name="Huang J."/>
            <person name="Zhao X.-W."/>
            <person name="Ke S."/>
            <person name="Chen Y.-Y."/>
            <person name="Wu W.-L."/>
            <person name="Hsu J.-L."/>
            <person name="Lin Y.-F."/>
            <person name="Huang M.-D."/>
            <person name="Li C.-Y."/>
            <person name="Huang L."/>
            <person name="Wang Z.-W."/>
            <person name="Zhao X."/>
            <person name="Zhong W.-Y."/>
            <person name="Peng D.-H."/>
            <person name="Ahmad S."/>
            <person name="Lan S."/>
            <person name="Zhang J.-S."/>
            <person name="Tsai W.-C."/>
            <person name="Van De Peer Y."/>
            <person name="Liu Z.-J."/>
        </authorList>
    </citation>
    <scope>NUCLEOTIDE SEQUENCE</scope>
    <source>
        <strain evidence="7">SCP</strain>
        <tissue evidence="7">Leaves</tissue>
    </source>
</reference>
<keyword evidence="3 5" id="KW-1133">Transmembrane helix</keyword>
<evidence type="ECO:0000256" key="2">
    <source>
        <dbReference type="ARBA" id="ARBA00022692"/>
    </source>
</evidence>
<dbReference type="Gene3D" id="2.60.40.1820">
    <property type="match status" value="1"/>
</dbReference>
<evidence type="ECO:0000313" key="7">
    <source>
        <dbReference type="EMBL" id="KAK1275548.1"/>
    </source>
</evidence>
<organism evidence="7 8">
    <name type="scientific">Acorus gramineus</name>
    <name type="common">Dwarf sweet flag</name>
    <dbReference type="NCBI Taxonomy" id="55184"/>
    <lineage>
        <taxon>Eukaryota</taxon>
        <taxon>Viridiplantae</taxon>
        <taxon>Streptophyta</taxon>
        <taxon>Embryophyta</taxon>
        <taxon>Tracheophyta</taxon>
        <taxon>Spermatophyta</taxon>
        <taxon>Magnoliopsida</taxon>
        <taxon>Liliopsida</taxon>
        <taxon>Acoraceae</taxon>
        <taxon>Acorus</taxon>
    </lineage>
</organism>
<dbReference type="SUPFAM" id="SSF117070">
    <property type="entry name" value="LEA14-like"/>
    <property type="match status" value="1"/>
</dbReference>
<dbReference type="AlphaFoldDB" id="A0AAV9BFK0"/>
<evidence type="ECO:0000256" key="5">
    <source>
        <dbReference type="SAM" id="Phobius"/>
    </source>
</evidence>
<gene>
    <name evidence="7" type="ORF">QJS04_geneDACA001547</name>
</gene>
<dbReference type="Proteomes" id="UP001179952">
    <property type="component" value="Unassembled WGS sequence"/>
</dbReference>
<dbReference type="GO" id="GO:0098542">
    <property type="term" value="P:defense response to other organism"/>
    <property type="evidence" value="ECO:0007669"/>
    <property type="project" value="InterPro"/>
</dbReference>
<evidence type="ECO:0000256" key="4">
    <source>
        <dbReference type="ARBA" id="ARBA00023136"/>
    </source>
</evidence>
<reference evidence="7" key="1">
    <citation type="journal article" date="2023" name="Nat. Commun.">
        <title>Diploid and tetraploid genomes of Acorus and the evolution of monocots.</title>
        <authorList>
            <person name="Ma L."/>
            <person name="Liu K.W."/>
            <person name="Li Z."/>
            <person name="Hsiao Y.Y."/>
            <person name="Qi Y."/>
            <person name="Fu T."/>
            <person name="Tang G.D."/>
            <person name="Zhang D."/>
            <person name="Sun W.H."/>
            <person name="Liu D.K."/>
            <person name="Li Y."/>
            <person name="Chen G.Z."/>
            <person name="Liu X.D."/>
            <person name="Liao X.Y."/>
            <person name="Jiang Y.T."/>
            <person name="Yu X."/>
            <person name="Hao Y."/>
            <person name="Huang J."/>
            <person name="Zhao X.W."/>
            <person name="Ke S."/>
            <person name="Chen Y.Y."/>
            <person name="Wu W.L."/>
            <person name="Hsu J.L."/>
            <person name="Lin Y.F."/>
            <person name="Huang M.D."/>
            <person name="Li C.Y."/>
            <person name="Huang L."/>
            <person name="Wang Z.W."/>
            <person name="Zhao X."/>
            <person name="Zhong W.Y."/>
            <person name="Peng D.H."/>
            <person name="Ahmad S."/>
            <person name="Lan S."/>
            <person name="Zhang J.S."/>
            <person name="Tsai W.C."/>
            <person name="Van de Peer Y."/>
            <person name="Liu Z.J."/>
        </authorList>
    </citation>
    <scope>NUCLEOTIDE SEQUENCE</scope>
    <source>
        <strain evidence="7">SCP</strain>
    </source>
</reference>
<dbReference type="InterPro" id="IPR044839">
    <property type="entry name" value="NDR1-like"/>
</dbReference>
<evidence type="ECO:0000256" key="1">
    <source>
        <dbReference type="ARBA" id="ARBA00004167"/>
    </source>
</evidence>
<evidence type="ECO:0000313" key="8">
    <source>
        <dbReference type="Proteomes" id="UP001179952"/>
    </source>
</evidence>
<evidence type="ECO:0000259" key="6">
    <source>
        <dbReference type="Pfam" id="PF03168"/>
    </source>
</evidence>
<keyword evidence="4 5" id="KW-0472">Membrane</keyword>
<keyword evidence="2 5" id="KW-0812">Transmembrane</keyword>